<proteinExistence type="predicted"/>
<name>A0ABY5DQW2_9ACTN</name>
<dbReference type="Proteomes" id="UP001056035">
    <property type="component" value="Chromosome"/>
</dbReference>
<organism evidence="1 2">
    <name type="scientific">Paraconexibacter antarcticus</name>
    <dbReference type="NCBI Taxonomy" id="2949664"/>
    <lineage>
        <taxon>Bacteria</taxon>
        <taxon>Bacillati</taxon>
        <taxon>Actinomycetota</taxon>
        <taxon>Thermoleophilia</taxon>
        <taxon>Solirubrobacterales</taxon>
        <taxon>Paraconexibacteraceae</taxon>
        <taxon>Paraconexibacter</taxon>
    </lineage>
</organism>
<sequence>MRHRIVVIGTSETARAVALLLVARDDSHLLLTGEDGGALQAAAVALAAEARVAGPVPAHELTAADVVVVCEGQPPPAEDLRIRCPDTVLIVATADVAADARALQDELRWPRQRVIGIGAGAATGPSTRRAAAAAQLVDHVLADRDRTVEVTVQTTAQGGEGSWGSVPARIGARGIQAFDEG</sequence>
<accession>A0ABY5DQW2</accession>
<evidence type="ECO:0000313" key="2">
    <source>
        <dbReference type="Proteomes" id="UP001056035"/>
    </source>
</evidence>
<gene>
    <name evidence="1" type="ORF">NBH00_19250</name>
</gene>
<reference evidence="1 2" key="1">
    <citation type="submission" date="2022-06" db="EMBL/GenBank/DDBJ databases">
        <title>Paraconexibacter antarcticus.</title>
        <authorList>
            <person name="Kim C.S."/>
        </authorList>
    </citation>
    <scope>NUCLEOTIDE SEQUENCE [LARGE SCALE GENOMIC DNA]</scope>
    <source>
        <strain evidence="1 2">02-257</strain>
    </source>
</reference>
<dbReference type="RefSeq" id="WP_254570197.1">
    <property type="nucleotide sequence ID" value="NZ_CP098502.1"/>
</dbReference>
<keyword evidence="2" id="KW-1185">Reference proteome</keyword>
<dbReference type="SUPFAM" id="SSF51735">
    <property type="entry name" value="NAD(P)-binding Rossmann-fold domains"/>
    <property type="match status" value="1"/>
</dbReference>
<evidence type="ECO:0000313" key="1">
    <source>
        <dbReference type="EMBL" id="UTI63472.1"/>
    </source>
</evidence>
<dbReference type="EMBL" id="CP098502">
    <property type="protein sequence ID" value="UTI63472.1"/>
    <property type="molecule type" value="Genomic_DNA"/>
</dbReference>
<dbReference type="InterPro" id="IPR036291">
    <property type="entry name" value="NAD(P)-bd_dom_sf"/>
</dbReference>
<protein>
    <submittedName>
        <fullName evidence="1">Uncharacterized protein</fullName>
    </submittedName>
</protein>